<dbReference type="InterPro" id="IPR053781">
    <property type="entry name" value="F-box_AtFBL13-like"/>
</dbReference>
<organism evidence="2 3">
    <name type="scientific">Mikania micrantha</name>
    <name type="common">bitter vine</name>
    <dbReference type="NCBI Taxonomy" id="192012"/>
    <lineage>
        <taxon>Eukaryota</taxon>
        <taxon>Viridiplantae</taxon>
        <taxon>Streptophyta</taxon>
        <taxon>Embryophyta</taxon>
        <taxon>Tracheophyta</taxon>
        <taxon>Spermatophyta</taxon>
        <taxon>Magnoliopsida</taxon>
        <taxon>eudicotyledons</taxon>
        <taxon>Gunneridae</taxon>
        <taxon>Pentapetalae</taxon>
        <taxon>asterids</taxon>
        <taxon>campanulids</taxon>
        <taxon>Asterales</taxon>
        <taxon>Asteraceae</taxon>
        <taxon>Asteroideae</taxon>
        <taxon>Heliantheae alliance</taxon>
        <taxon>Eupatorieae</taxon>
        <taxon>Mikania</taxon>
    </lineage>
</organism>
<keyword evidence="3" id="KW-1185">Reference proteome</keyword>
<feature type="domain" description="FBD" evidence="1">
    <location>
        <begin position="240"/>
        <end position="315"/>
    </location>
</feature>
<name>A0A5N6P094_9ASTR</name>
<dbReference type="SUPFAM" id="SSF52047">
    <property type="entry name" value="RNI-like"/>
    <property type="match status" value="1"/>
</dbReference>
<dbReference type="InterPro" id="IPR036047">
    <property type="entry name" value="F-box-like_dom_sf"/>
</dbReference>
<dbReference type="SUPFAM" id="SSF81383">
    <property type="entry name" value="F-box domain"/>
    <property type="match status" value="1"/>
</dbReference>
<sequence>MVLLNLMADNHKRRLLTTADDDIITNISEHLIDLILERLPIKDAVKTSILSKRWRYRWTTMRTIVLHAKFSKKISKIGAYHRNGQPLEFQGFLNLEDMFLTRIDFGGNSGGNVINLPQLEKLTLHSCFNVYNFNIKAGKLHKLWVVRCPDAMLLRLLHSEHLDAVRFLAAEKFPKWLPQTVKCLKQLEFQSFSFCDLDQLEGGLCMLRNSPNLEVLRVTNMEMGLEAEVELTSGYLEQPDCLKQTLFMLHTVEMTYLEGSRPELMFMKLLLDHSPHLENMIIRPRATADAQKMLNIAKDVMLLPRASAKAKMVYLDPVP</sequence>
<evidence type="ECO:0000313" key="2">
    <source>
        <dbReference type="EMBL" id="KAD5802680.1"/>
    </source>
</evidence>
<dbReference type="Pfam" id="PF00646">
    <property type="entry name" value="F-box"/>
    <property type="match status" value="1"/>
</dbReference>
<evidence type="ECO:0000259" key="1">
    <source>
        <dbReference type="SMART" id="SM00579"/>
    </source>
</evidence>
<dbReference type="InterPro" id="IPR032675">
    <property type="entry name" value="LRR_dom_sf"/>
</dbReference>
<dbReference type="PANTHER" id="PTHR31639">
    <property type="entry name" value="F-BOX PROTEIN-LIKE"/>
    <property type="match status" value="1"/>
</dbReference>
<dbReference type="EMBL" id="SZYD01000007">
    <property type="protein sequence ID" value="KAD5802680.1"/>
    <property type="molecule type" value="Genomic_DNA"/>
</dbReference>
<dbReference type="CDD" id="cd22160">
    <property type="entry name" value="F-box_AtFBL13-like"/>
    <property type="match status" value="1"/>
</dbReference>
<evidence type="ECO:0000313" key="3">
    <source>
        <dbReference type="Proteomes" id="UP000326396"/>
    </source>
</evidence>
<dbReference type="InterPro" id="IPR001810">
    <property type="entry name" value="F-box_dom"/>
</dbReference>
<protein>
    <recommendedName>
        <fullName evidence="1">FBD domain-containing protein</fullName>
    </recommendedName>
</protein>
<dbReference type="InterPro" id="IPR006566">
    <property type="entry name" value="FBD"/>
</dbReference>
<accession>A0A5N6P094</accession>
<proteinExistence type="predicted"/>
<reference evidence="2 3" key="1">
    <citation type="submission" date="2019-05" db="EMBL/GenBank/DDBJ databases">
        <title>Mikania micrantha, genome provides insights into the molecular mechanism of rapid growth.</title>
        <authorList>
            <person name="Liu B."/>
        </authorList>
    </citation>
    <scope>NUCLEOTIDE SEQUENCE [LARGE SCALE GENOMIC DNA]</scope>
    <source>
        <strain evidence="2">NLD-2019</strain>
        <tissue evidence="2">Leaf</tissue>
    </source>
</reference>
<comment type="caution">
    <text evidence="2">The sequence shown here is derived from an EMBL/GenBank/DDBJ whole genome shotgun (WGS) entry which is preliminary data.</text>
</comment>
<gene>
    <name evidence="2" type="ORF">E3N88_14040</name>
</gene>
<dbReference type="Proteomes" id="UP000326396">
    <property type="component" value="Linkage Group LG15"/>
</dbReference>
<dbReference type="Gene3D" id="3.80.10.10">
    <property type="entry name" value="Ribonuclease Inhibitor"/>
    <property type="match status" value="1"/>
</dbReference>
<dbReference type="PANTHER" id="PTHR31639:SF333">
    <property type="entry name" value="F-BOX DOMAIN, FBD DOMAIN, LEUCINE-RICH REPEAT DOMAIN, L DOMAIN-LIKE PROTEIN-RELATED"/>
    <property type="match status" value="1"/>
</dbReference>
<dbReference type="AlphaFoldDB" id="A0A5N6P094"/>
<dbReference type="OrthoDB" id="1722980at2759"/>
<dbReference type="SMART" id="SM00579">
    <property type="entry name" value="FBD"/>
    <property type="match status" value="1"/>
</dbReference>